<reference evidence="1 2" key="1">
    <citation type="submission" date="2013-01" db="EMBL/GenBank/DDBJ databases">
        <authorList>
            <person name="Harkins D.M."/>
            <person name="Durkin A.S."/>
            <person name="Brinkac L.M."/>
            <person name="Haft D.H."/>
            <person name="Selengut J.D."/>
            <person name="Sanka R."/>
            <person name="DePew J."/>
            <person name="Purushe J."/>
            <person name="Whelen A.C."/>
            <person name="Vinetz J.M."/>
            <person name="Sutton G.G."/>
            <person name="Nierman W.C."/>
            <person name="Fouts D.E."/>
        </authorList>
    </citation>
    <scope>NUCLEOTIDE SEQUENCE [LARGE SCALE GENOMIC DNA]</scope>
    <source>
        <strain evidence="1 2">2007001578</strain>
    </source>
</reference>
<gene>
    <name evidence="1" type="ORF">LEP1GSC035_0297</name>
</gene>
<evidence type="ECO:0000313" key="2">
    <source>
        <dbReference type="Proteomes" id="UP000012099"/>
    </source>
</evidence>
<keyword evidence="2" id="KW-1185">Reference proteome</keyword>
<protein>
    <recommendedName>
        <fullName evidence="3">Toxin-antitoxin system, antitoxin component, ribbon-helix-helix domain protein</fullName>
    </recommendedName>
</protein>
<comment type="caution">
    <text evidence="1">The sequence shown here is derived from an EMBL/GenBank/DDBJ whole genome shotgun (WGS) entry which is preliminary data.</text>
</comment>
<evidence type="ECO:0008006" key="3">
    <source>
        <dbReference type="Google" id="ProtNLM"/>
    </source>
</evidence>
<dbReference type="Proteomes" id="UP000012099">
    <property type="component" value="Unassembled WGS sequence"/>
</dbReference>
<dbReference type="EMBL" id="AHMH02000058">
    <property type="protein sequence ID" value="EMN01171.1"/>
    <property type="molecule type" value="Genomic_DNA"/>
</dbReference>
<sequence length="56" mass="6701">MLLKKFEKEESVEFPLSTAEQLKKLNLSGIWKEREIEDSVFYSQELRKKLVTRDVL</sequence>
<name>A0ABN0J311_9LEPT</name>
<evidence type="ECO:0000313" key="1">
    <source>
        <dbReference type="EMBL" id="EMN01171.1"/>
    </source>
</evidence>
<organism evidence="1 2">
    <name type="scientific">Leptospira noguchii str. 2007001578</name>
    <dbReference type="NCBI Taxonomy" id="1049974"/>
    <lineage>
        <taxon>Bacteria</taxon>
        <taxon>Pseudomonadati</taxon>
        <taxon>Spirochaetota</taxon>
        <taxon>Spirochaetia</taxon>
        <taxon>Leptospirales</taxon>
        <taxon>Leptospiraceae</taxon>
        <taxon>Leptospira</taxon>
    </lineage>
</organism>
<accession>A0ABN0J311</accession>
<proteinExistence type="predicted"/>